<accession>A0A9P5Z3K7</accession>
<keyword evidence="2" id="KW-1185">Reference proteome</keyword>
<dbReference type="OrthoDB" id="3187773at2759"/>
<dbReference type="Proteomes" id="UP000807469">
    <property type="component" value="Unassembled WGS sequence"/>
</dbReference>
<gene>
    <name evidence="1" type="ORF">BDN70DRAFT_984462</name>
</gene>
<dbReference type="AlphaFoldDB" id="A0A9P5Z3K7"/>
<organism evidence="1 2">
    <name type="scientific">Pholiota conissans</name>
    <dbReference type="NCBI Taxonomy" id="109636"/>
    <lineage>
        <taxon>Eukaryota</taxon>
        <taxon>Fungi</taxon>
        <taxon>Dikarya</taxon>
        <taxon>Basidiomycota</taxon>
        <taxon>Agaricomycotina</taxon>
        <taxon>Agaricomycetes</taxon>
        <taxon>Agaricomycetidae</taxon>
        <taxon>Agaricales</taxon>
        <taxon>Agaricineae</taxon>
        <taxon>Strophariaceae</taxon>
        <taxon>Pholiota</taxon>
    </lineage>
</organism>
<comment type="caution">
    <text evidence="1">The sequence shown here is derived from an EMBL/GenBank/DDBJ whole genome shotgun (WGS) entry which is preliminary data.</text>
</comment>
<protein>
    <submittedName>
        <fullName evidence="1">Uncharacterized protein</fullName>
    </submittedName>
</protein>
<reference evidence="1" key="1">
    <citation type="submission" date="2020-11" db="EMBL/GenBank/DDBJ databases">
        <authorList>
            <consortium name="DOE Joint Genome Institute"/>
            <person name="Ahrendt S."/>
            <person name="Riley R."/>
            <person name="Andreopoulos W."/>
            <person name="Labutti K."/>
            <person name="Pangilinan J."/>
            <person name="Ruiz-Duenas F.J."/>
            <person name="Barrasa J.M."/>
            <person name="Sanchez-Garcia M."/>
            <person name="Camarero S."/>
            <person name="Miyauchi S."/>
            <person name="Serrano A."/>
            <person name="Linde D."/>
            <person name="Babiker R."/>
            <person name="Drula E."/>
            <person name="Ayuso-Fernandez I."/>
            <person name="Pacheco R."/>
            <person name="Padilla G."/>
            <person name="Ferreira P."/>
            <person name="Barriuso J."/>
            <person name="Kellner H."/>
            <person name="Castanera R."/>
            <person name="Alfaro M."/>
            <person name="Ramirez L."/>
            <person name="Pisabarro A.G."/>
            <person name="Kuo A."/>
            <person name="Tritt A."/>
            <person name="Lipzen A."/>
            <person name="He G."/>
            <person name="Yan M."/>
            <person name="Ng V."/>
            <person name="Cullen D."/>
            <person name="Martin F."/>
            <person name="Rosso M.-N."/>
            <person name="Henrissat B."/>
            <person name="Hibbett D."/>
            <person name="Martinez A.T."/>
            <person name="Grigoriev I.V."/>
        </authorList>
    </citation>
    <scope>NUCLEOTIDE SEQUENCE</scope>
    <source>
        <strain evidence="1">CIRM-BRFM 674</strain>
    </source>
</reference>
<name>A0A9P5Z3K7_9AGAR</name>
<dbReference type="EMBL" id="MU155217">
    <property type="protein sequence ID" value="KAF9479240.1"/>
    <property type="molecule type" value="Genomic_DNA"/>
</dbReference>
<proteinExistence type="predicted"/>
<evidence type="ECO:0000313" key="1">
    <source>
        <dbReference type="EMBL" id="KAF9479240.1"/>
    </source>
</evidence>
<sequence>MWTIKPEGTRNYRPVQVIPLKSIARGAHLLLKYGVGFLPEYITYTNFLDEFEAFFINSYIDQHCHEFLSN</sequence>
<evidence type="ECO:0000313" key="2">
    <source>
        <dbReference type="Proteomes" id="UP000807469"/>
    </source>
</evidence>